<dbReference type="Pfam" id="PF01510">
    <property type="entry name" value="Amidase_2"/>
    <property type="match status" value="1"/>
</dbReference>
<keyword evidence="5" id="KW-0812">Transmembrane</keyword>
<evidence type="ECO:0000256" key="3">
    <source>
        <dbReference type="ARBA" id="ARBA00022859"/>
    </source>
</evidence>
<dbReference type="SMART" id="SM00644">
    <property type="entry name" value="Ami_2"/>
    <property type="match status" value="1"/>
</dbReference>
<evidence type="ECO:0000313" key="9">
    <source>
        <dbReference type="Proteomes" id="UP000008237"/>
    </source>
</evidence>
<keyword evidence="3" id="KW-0391">Immunity</keyword>
<dbReference type="InterPro" id="IPR036505">
    <property type="entry name" value="Amidase/PGRP_sf"/>
</dbReference>
<dbReference type="GO" id="GO:0008745">
    <property type="term" value="F:N-acetylmuramoyl-L-alanine amidase activity"/>
    <property type="evidence" value="ECO:0007669"/>
    <property type="project" value="InterPro"/>
</dbReference>
<feature type="region of interest" description="Disordered" evidence="4">
    <location>
        <begin position="63"/>
        <end position="112"/>
    </location>
</feature>
<organism evidence="9">
    <name type="scientific">Harpegnathos saltator</name>
    <name type="common">Jerdon's jumping ant</name>
    <dbReference type="NCBI Taxonomy" id="610380"/>
    <lineage>
        <taxon>Eukaryota</taxon>
        <taxon>Metazoa</taxon>
        <taxon>Ecdysozoa</taxon>
        <taxon>Arthropoda</taxon>
        <taxon>Hexapoda</taxon>
        <taxon>Insecta</taxon>
        <taxon>Pterygota</taxon>
        <taxon>Neoptera</taxon>
        <taxon>Endopterygota</taxon>
        <taxon>Hymenoptera</taxon>
        <taxon>Apocrita</taxon>
        <taxon>Aculeata</taxon>
        <taxon>Formicoidea</taxon>
        <taxon>Formicidae</taxon>
        <taxon>Ponerinae</taxon>
        <taxon>Ponerini</taxon>
        <taxon>Harpegnathos</taxon>
    </lineage>
</organism>
<comment type="similarity">
    <text evidence="1">Belongs to the N-acetylmuramoyl-L-alanine amidase 2 family.</text>
</comment>
<dbReference type="PhylomeDB" id="E2C4B7"/>
<keyword evidence="2" id="KW-0399">Innate immunity</keyword>
<dbReference type="InterPro" id="IPR002502">
    <property type="entry name" value="Amidase_domain"/>
</dbReference>
<dbReference type="GO" id="GO:0008270">
    <property type="term" value="F:zinc ion binding"/>
    <property type="evidence" value="ECO:0007669"/>
    <property type="project" value="InterPro"/>
</dbReference>
<feature type="transmembrane region" description="Helical" evidence="5">
    <location>
        <begin position="230"/>
        <end position="256"/>
    </location>
</feature>
<evidence type="ECO:0000256" key="5">
    <source>
        <dbReference type="SAM" id="Phobius"/>
    </source>
</evidence>
<feature type="compositionally biased region" description="Acidic residues" evidence="4">
    <location>
        <begin position="80"/>
        <end position="99"/>
    </location>
</feature>
<dbReference type="OMA" id="TQSECTF"/>
<reference evidence="8 9" key="1">
    <citation type="journal article" date="2010" name="Science">
        <title>Genomic comparison of the ants Camponotus floridanus and Harpegnathos saltator.</title>
        <authorList>
            <person name="Bonasio R."/>
            <person name="Zhang G."/>
            <person name="Ye C."/>
            <person name="Mutti N.S."/>
            <person name="Fang X."/>
            <person name="Qin N."/>
            <person name="Donahue G."/>
            <person name="Yang P."/>
            <person name="Li Q."/>
            <person name="Li C."/>
            <person name="Zhang P."/>
            <person name="Huang Z."/>
            <person name="Berger S.L."/>
            <person name="Reinberg D."/>
            <person name="Wang J."/>
            <person name="Liebig J."/>
        </authorList>
    </citation>
    <scope>NUCLEOTIDE SEQUENCE [LARGE SCALE GENOMIC DNA]</scope>
    <source>
        <strain evidence="8 9">R22 G/1</strain>
    </source>
</reference>
<dbReference type="OrthoDB" id="10001926at2759"/>
<evidence type="ECO:0000313" key="8">
    <source>
        <dbReference type="EMBL" id="EFN77212.1"/>
    </source>
</evidence>
<dbReference type="SMART" id="SM00701">
    <property type="entry name" value="PGRP"/>
    <property type="match status" value="1"/>
</dbReference>
<keyword evidence="9" id="KW-1185">Reference proteome</keyword>
<dbReference type="Gene3D" id="3.40.80.10">
    <property type="entry name" value="Peptidoglycan recognition protein-like"/>
    <property type="match status" value="1"/>
</dbReference>
<dbReference type="InterPro" id="IPR006619">
    <property type="entry name" value="PGRP_domain_met/bac"/>
</dbReference>
<feature type="compositionally biased region" description="Polar residues" evidence="4">
    <location>
        <begin position="1"/>
        <end position="11"/>
    </location>
</feature>
<sequence>MVTLVQQQQTPDDSHQCQKEEQERADGAVVVAESHAVVGDFHGEKEQEEEEAEVARRANEIALVVPGNDSVGGSSTQCSDIDDDDVEDDEDEDEEETDVEDGRGGNGRGGGGWVANLPVPAAIVQQHQEVATANGDVVLPNADPSNFGDVCVKNSTNVHLGNKTFYKGPVTIKQFVYTSPASVQDANKLEAGSQASDANVSDLSSKVDVGANRPILQQNSELDKVTQWLWTWRCAALLCTLALILVTAVVVCSLYLTRRADAPAAPVFPEIPDSSLVGVEVTSVRFVERNEWGAQPPSQPLTRLKLPVPYVIISHTATDFCTTQSECTFHVRFAQTFHIESRKWSDIGYNFLVGGDGLAYVGRSWDYVGAHSFGFNNRSIGISFIGTFNSVIPPKVQLHAAQKIIELGVKAGKIAPDYKLLGHRQISKTLSPGDALYSILKTWPHWVPAP</sequence>
<feature type="domain" description="Peptidoglycan recognition protein family" evidence="7">
    <location>
        <begin position="284"/>
        <end position="427"/>
    </location>
</feature>
<feature type="domain" description="N-acetylmuramoyl-L-alanine amidase" evidence="6">
    <location>
        <begin position="298"/>
        <end position="433"/>
    </location>
</feature>
<dbReference type="FunCoup" id="E2C4B7">
    <property type="interactions" value="47"/>
</dbReference>
<dbReference type="FunFam" id="3.40.80.10:FF:000001">
    <property type="entry name" value="Peptidoglycan recognition protein 1"/>
    <property type="match status" value="1"/>
</dbReference>
<proteinExistence type="inferred from homology"/>
<dbReference type="SUPFAM" id="SSF55846">
    <property type="entry name" value="N-acetylmuramoyl-L-alanine amidase-like"/>
    <property type="match status" value="1"/>
</dbReference>
<dbReference type="InParanoid" id="E2C4B7"/>
<evidence type="ECO:0000256" key="1">
    <source>
        <dbReference type="ARBA" id="ARBA00007553"/>
    </source>
</evidence>
<evidence type="ECO:0000259" key="7">
    <source>
        <dbReference type="SMART" id="SM00701"/>
    </source>
</evidence>
<accession>E2C4B7</accession>
<keyword evidence="5" id="KW-0472">Membrane</keyword>
<dbReference type="Proteomes" id="UP000008237">
    <property type="component" value="Unassembled WGS sequence"/>
</dbReference>
<dbReference type="EMBL" id="GL452440">
    <property type="protein sequence ID" value="EFN77212.1"/>
    <property type="molecule type" value="Genomic_DNA"/>
</dbReference>
<keyword evidence="5" id="KW-1133">Transmembrane helix</keyword>
<dbReference type="InterPro" id="IPR015510">
    <property type="entry name" value="PGRP"/>
</dbReference>
<name>E2C4B7_HARSA</name>
<dbReference type="PANTHER" id="PTHR11022">
    <property type="entry name" value="PEPTIDOGLYCAN RECOGNITION PROTEIN"/>
    <property type="match status" value="1"/>
</dbReference>
<gene>
    <name evidence="8" type="ORF">EAI_12691</name>
</gene>
<dbReference type="GO" id="GO:0045087">
    <property type="term" value="P:innate immune response"/>
    <property type="evidence" value="ECO:0007669"/>
    <property type="project" value="UniProtKB-KW"/>
</dbReference>
<feature type="compositionally biased region" description="Basic and acidic residues" evidence="4">
    <location>
        <begin position="12"/>
        <end position="26"/>
    </location>
</feature>
<evidence type="ECO:0000256" key="4">
    <source>
        <dbReference type="SAM" id="MobiDB-lite"/>
    </source>
</evidence>
<protein>
    <submittedName>
        <fullName evidence="8">Peptidoglycan-recognition protein-LF</fullName>
    </submittedName>
</protein>
<evidence type="ECO:0000259" key="6">
    <source>
        <dbReference type="SMART" id="SM00644"/>
    </source>
</evidence>
<dbReference type="AlphaFoldDB" id="E2C4B7"/>
<dbReference type="PANTHER" id="PTHR11022:SF41">
    <property type="entry name" value="PEPTIDOGLYCAN-RECOGNITION PROTEIN LC-RELATED"/>
    <property type="match status" value="1"/>
</dbReference>
<feature type="region of interest" description="Disordered" evidence="4">
    <location>
        <begin position="1"/>
        <end position="27"/>
    </location>
</feature>
<dbReference type="CDD" id="cd06583">
    <property type="entry name" value="PGRP"/>
    <property type="match status" value="1"/>
</dbReference>
<dbReference type="KEGG" id="hst:105189832"/>
<evidence type="ECO:0000256" key="2">
    <source>
        <dbReference type="ARBA" id="ARBA00022588"/>
    </source>
</evidence>
<dbReference type="GO" id="GO:0009253">
    <property type="term" value="P:peptidoglycan catabolic process"/>
    <property type="evidence" value="ECO:0007669"/>
    <property type="project" value="InterPro"/>
</dbReference>